<dbReference type="HAMAP" id="MF_01337_B">
    <property type="entry name" value="Ribosomal_uL18_B"/>
    <property type="match status" value="1"/>
</dbReference>
<dbReference type="PANTHER" id="PTHR12899:SF3">
    <property type="entry name" value="LARGE RIBOSOMAL SUBUNIT PROTEIN UL18M"/>
    <property type="match status" value="1"/>
</dbReference>
<gene>
    <name evidence="7" type="primary">rplR</name>
    <name evidence="8" type="ORF">A3J43_02500</name>
</gene>
<evidence type="ECO:0000256" key="6">
    <source>
        <dbReference type="ARBA" id="ARBA00035197"/>
    </source>
</evidence>
<reference evidence="8 9" key="1">
    <citation type="journal article" date="2016" name="Nat. Commun.">
        <title>Thousands of microbial genomes shed light on interconnected biogeochemical processes in an aquifer system.</title>
        <authorList>
            <person name="Anantharaman K."/>
            <person name="Brown C.T."/>
            <person name="Hug L.A."/>
            <person name="Sharon I."/>
            <person name="Castelle C.J."/>
            <person name="Probst A.J."/>
            <person name="Thomas B.C."/>
            <person name="Singh A."/>
            <person name="Wilkins M.J."/>
            <person name="Karaoz U."/>
            <person name="Brodie E.L."/>
            <person name="Williams K.H."/>
            <person name="Hubbard S.S."/>
            <person name="Banfield J.F."/>
        </authorList>
    </citation>
    <scope>NUCLEOTIDE SEQUENCE [LARGE SCALE GENOMIC DNA]</scope>
</reference>
<dbReference type="GO" id="GO:0008097">
    <property type="term" value="F:5S rRNA binding"/>
    <property type="evidence" value="ECO:0007669"/>
    <property type="project" value="TreeGrafter"/>
</dbReference>
<dbReference type="InterPro" id="IPR004389">
    <property type="entry name" value="Ribosomal_uL18_bac-type"/>
</dbReference>
<dbReference type="InterPro" id="IPR057268">
    <property type="entry name" value="Ribosomal_L18"/>
</dbReference>
<evidence type="ECO:0000313" key="8">
    <source>
        <dbReference type="EMBL" id="OGL77966.1"/>
    </source>
</evidence>
<accession>A0A1F7UI44</accession>
<comment type="function">
    <text evidence="7">This is one of the proteins that bind and probably mediate the attachment of the 5S RNA into the large ribosomal subunit, where it forms part of the central protuberance.</text>
</comment>
<evidence type="ECO:0000256" key="7">
    <source>
        <dbReference type="HAMAP-Rule" id="MF_01337"/>
    </source>
</evidence>
<dbReference type="Gene3D" id="3.30.420.100">
    <property type="match status" value="1"/>
</dbReference>
<name>A0A1F7UI44_9BACT</name>
<evidence type="ECO:0000313" key="9">
    <source>
        <dbReference type="Proteomes" id="UP000176604"/>
    </source>
</evidence>
<keyword evidence="3 7" id="KW-0694">RNA-binding</keyword>
<dbReference type="EMBL" id="MGEF01000046">
    <property type="protein sequence ID" value="OGL77966.1"/>
    <property type="molecule type" value="Genomic_DNA"/>
</dbReference>
<dbReference type="AlphaFoldDB" id="A0A1F7UI44"/>
<protein>
    <recommendedName>
        <fullName evidence="6 7">Large ribosomal subunit protein uL18</fullName>
    </recommendedName>
</protein>
<evidence type="ECO:0000256" key="1">
    <source>
        <dbReference type="ARBA" id="ARBA00007116"/>
    </source>
</evidence>
<dbReference type="Pfam" id="PF00861">
    <property type="entry name" value="Ribosomal_L18p"/>
    <property type="match status" value="1"/>
</dbReference>
<keyword evidence="4 7" id="KW-0689">Ribosomal protein</keyword>
<dbReference type="GO" id="GO:0003735">
    <property type="term" value="F:structural constituent of ribosome"/>
    <property type="evidence" value="ECO:0007669"/>
    <property type="project" value="InterPro"/>
</dbReference>
<evidence type="ECO:0000256" key="5">
    <source>
        <dbReference type="ARBA" id="ARBA00023274"/>
    </source>
</evidence>
<proteinExistence type="inferred from homology"/>
<dbReference type="NCBIfam" id="TIGR00060">
    <property type="entry name" value="L18_bact"/>
    <property type="match status" value="1"/>
</dbReference>
<evidence type="ECO:0000256" key="4">
    <source>
        <dbReference type="ARBA" id="ARBA00022980"/>
    </source>
</evidence>
<evidence type="ECO:0000256" key="2">
    <source>
        <dbReference type="ARBA" id="ARBA00022730"/>
    </source>
</evidence>
<dbReference type="STRING" id="1802397.A3J43_02500"/>
<evidence type="ECO:0000256" key="3">
    <source>
        <dbReference type="ARBA" id="ARBA00022884"/>
    </source>
</evidence>
<dbReference type="CDD" id="cd00432">
    <property type="entry name" value="Ribosomal_L18_L5e"/>
    <property type="match status" value="1"/>
</dbReference>
<dbReference type="SUPFAM" id="SSF53137">
    <property type="entry name" value="Translational machinery components"/>
    <property type="match status" value="1"/>
</dbReference>
<dbReference type="PANTHER" id="PTHR12899">
    <property type="entry name" value="39S RIBOSOMAL PROTEIN L18, MITOCHONDRIAL"/>
    <property type="match status" value="1"/>
</dbReference>
<comment type="subunit">
    <text evidence="7">Part of the 50S ribosomal subunit; part of the 5S rRNA/L5/L18/L25 subcomplex. Contacts the 5S and 23S rRNAs.</text>
</comment>
<organism evidence="8 9">
    <name type="scientific">Candidatus Uhrbacteria bacterium RIFCSPHIGHO2_12_FULL_54_23</name>
    <dbReference type="NCBI Taxonomy" id="1802397"/>
    <lineage>
        <taxon>Bacteria</taxon>
        <taxon>Candidatus Uhriibacteriota</taxon>
    </lineage>
</organism>
<keyword evidence="2 7" id="KW-0699">rRNA-binding</keyword>
<dbReference type="Proteomes" id="UP000176604">
    <property type="component" value="Unassembled WGS sequence"/>
</dbReference>
<dbReference type="InterPro" id="IPR005484">
    <property type="entry name" value="Ribosomal_uL18_bac/plant/anim"/>
</dbReference>
<sequence length="122" mass="13565">MSNPEKKKLQLRKRRAHRTRARLFGTAERPRLSVFRSNRHLYAQLIDDAAGTTLCMVHDAARAGAQTPTVRGVARAKELGARLARAAQSKKVTRAVFDRGSYRYHGQVKALAEGAREAGLQL</sequence>
<dbReference type="GO" id="GO:0006412">
    <property type="term" value="P:translation"/>
    <property type="evidence" value="ECO:0007669"/>
    <property type="project" value="UniProtKB-UniRule"/>
</dbReference>
<keyword evidence="5 7" id="KW-0687">Ribonucleoprotein</keyword>
<comment type="caution">
    <text evidence="8">The sequence shown here is derived from an EMBL/GenBank/DDBJ whole genome shotgun (WGS) entry which is preliminary data.</text>
</comment>
<dbReference type="GO" id="GO:1990904">
    <property type="term" value="C:ribonucleoprotein complex"/>
    <property type="evidence" value="ECO:0007669"/>
    <property type="project" value="UniProtKB-KW"/>
</dbReference>
<dbReference type="GO" id="GO:0005737">
    <property type="term" value="C:cytoplasm"/>
    <property type="evidence" value="ECO:0007669"/>
    <property type="project" value="UniProtKB-ARBA"/>
</dbReference>
<comment type="similarity">
    <text evidence="1 7">Belongs to the universal ribosomal protein uL18 family.</text>
</comment>
<dbReference type="GO" id="GO:0005840">
    <property type="term" value="C:ribosome"/>
    <property type="evidence" value="ECO:0007669"/>
    <property type="project" value="UniProtKB-KW"/>
</dbReference>